<evidence type="ECO:0000256" key="1">
    <source>
        <dbReference type="SAM" id="Phobius"/>
    </source>
</evidence>
<proteinExistence type="predicted"/>
<evidence type="ECO:0000313" key="3">
    <source>
        <dbReference type="Proteomes" id="UP000242699"/>
    </source>
</evidence>
<dbReference type="EMBL" id="PXYT01000007">
    <property type="protein sequence ID" value="PSR30739.1"/>
    <property type="molecule type" value="Genomic_DNA"/>
</dbReference>
<evidence type="ECO:0000313" key="2">
    <source>
        <dbReference type="EMBL" id="PSR30739.1"/>
    </source>
</evidence>
<protein>
    <submittedName>
        <fullName evidence="2">Uncharacterized protein</fullName>
    </submittedName>
</protein>
<keyword evidence="1" id="KW-1133">Transmembrane helix</keyword>
<organism evidence="2 3">
    <name type="scientific">Sulfobacillus benefaciens</name>
    <dbReference type="NCBI Taxonomy" id="453960"/>
    <lineage>
        <taxon>Bacteria</taxon>
        <taxon>Bacillati</taxon>
        <taxon>Bacillota</taxon>
        <taxon>Clostridia</taxon>
        <taxon>Eubacteriales</taxon>
        <taxon>Clostridiales Family XVII. Incertae Sedis</taxon>
        <taxon>Sulfobacillus</taxon>
    </lineage>
</organism>
<gene>
    <name evidence="2" type="ORF">C7B43_04525</name>
</gene>
<sequence length="91" mass="10325">MGKKGTNTNAVPIEVGMTPPRKIIEFHSVYVRIRCLWKGFVLGERLAGSRTILTVFFTLGGGALEYLAWLITVVARRRIVHNCNVIKRERQ</sequence>
<name>A0A2T2X8D1_9FIRM</name>
<dbReference type="Proteomes" id="UP000242699">
    <property type="component" value="Unassembled WGS sequence"/>
</dbReference>
<keyword evidence="1" id="KW-0472">Membrane</keyword>
<feature type="transmembrane region" description="Helical" evidence="1">
    <location>
        <begin position="52"/>
        <end position="71"/>
    </location>
</feature>
<keyword evidence="1" id="KW-0812">Transmembrane</keyword>
<comment type="caution">
    <text evidence="2">The sequence shown here is derived from an EMBL/GenBank/DDBJ whole genome shotgun (WGS) entry which is preliminary data.</text>
</comment>
<reference evidence="2 3" key="1">
    <citation type="journal article" date="2014" name="BMC Genomics">
        <title>Comparison of environmental and isolate Sulfobacillus genomes reveals diverse carbon, sulfur, nitrogen, and hydrogen metabolisms.</title>
        <authorList>
            <person name="Justice N.B."/>
            <person name="Norman A."/>
            <person name="Brown C.T."/>
            <person name="Singh A."/>
            <person name="Thomas B.C."/>
            <person name="Banfield J.F."/>
        </authorList>
    </citation>
    <scope>NUCLEOTIDE SEQUENCE [LARGE SCALE GENOMIC DNA]</scope>
    <source>
        <strain evidence="2">AMDSBA1</strain>
    </source>
</reference>
<dbReference type="AlphaFoldDB" id="A0A2T2X8D1"/>
<accession>A0A2T2X8D1</accession>